<dbReference type="InterPro" id="IPR022926">
    <property type="entry name" value="NH(3)-dep_NAD(+)_synth"/>
</dbReference>
<dbReference type="CDD" id="cd00553">
    <property type="entry name" value="NAD_synthase"/>
    <property type="match status" value="1"/>
</dbReference>
<evidence type="ECO:0000256" key="4">
    <source>
        <dbReference type="ARBA" id="ARBA00022741"/>
    </source>
</evidence>
<dbReference type="GO" id="GO:0005524">
    <property type="term" value="F:ATP binding"/>
    <property type="evidence" value="ECO:0007669"/>
    <property type="project" value="UniProtKB-UniRule"/>
</dbReference>
<dbReference type="Gene3D" id="3.40.50.620">
    <property type="entry name" value="HUPs"/>
    <property type="match status" value="1"/>
</dbReference>
<dbReference type="AlphaFoldDB" id="A0A532V3C6"/>
<feature type="binding site" evidence="8">
    <location>
        <position position="165"/>
    </location>
    <ligand>
        <name>ATP</name>
        <dbReference type="ChEBI" id="CHEBI:30616"/>
    </ligand>
</feature>
<dbReference type="UniPathway" id="UPA00253">
    <property type="reaction ID" value="UER00333"/>
</dbReference>
<proteinExistence type="inferred from homology"/>
<feature type="binding site" evidence="8">
    <location>
        <position position="40"/>
    </location>
    <ligand>
        <name>Mg(2+)</name>
        <dbReference type="ChEBI" id="CHEBI:18420"/>
    </ligand>
</feature>
<evidence type="ECO:0000256" key="10">
    <source>
        <dbReference type="RuleBase" id="RU003812"/>
    </source>
</evidence>
<evidence type="ECO:0000313" key="13">
    <source>
        <dbReference type="Proteomes" id="UP000319619"/>
    </source>
</evidence>
<dbReference type="SUPFAM" id="SSF52402">
    <property type="entry name" value="Adenine nucleotide alpha hydrolases-like"/>
    <property type="match status" value="1"/>
</dbReference>
<feature type="binding site" evidence="8">
    <location>
        <position position="136"/>
    </location>
    <ligand>
        <name>ATP</name>
        <dbReference type="ChEBI" id="CHEBI:30616"/>
    </ligand>
</feature>
<gene>
    <name evidence="8" type="primary">nadE</name>
    <name evidence="12" type="ORF">CEE37_03900</name>
</gene>
<keyword evidence="2 8" id="KW-0436">Ligase</keyword>
<keyword evidence="3 8" id="KW-0479">Metal-binding</keyword>
<dbReference type="PANTHER" id="PTHR23090">
    <property type="entry name" value="NH 3 /GLUTAMINE-DEPENDENT NAD + SYNTHETASE"/>
    <property type="match status" value="1"/>
</dbReference>
<dbReference type="NCBIfam" id="NF010587">
    <property type="entry name" value="PRK13980.1"/>
    <property type="match status" value="1"/>
</dbReference>
<evidence type="ECO:0000256" key="7">
    <source>
        <dbReference type="ARBA" id="ARBA00023027"/>
    </source>
</evidence>
<dbReference type="HAMAP" id="MF_00193">
    <property type="entry name" value="NadE_ammonia_dep"/>
    <property type="match status" value="1"/>
</dbReference>
<evidence type="ECO:0000256" key="2">
    <source>
        <dbReference type="ARBA" id="ARBA00022598"/>
    </source>
</evidence>
<reference evidence="12 13" key="1">
    <citation type="submission" date="2017-06" db="EMBL/GenBank/DDBJ databases">
        <title>Novel microbial phyla capable of carbon fixation and sulfur reduction in deep-sea sediments.</title>
        <authorList>
            <person name="Huang J."/>
            <person name="Baker B."/>
            <person name="Wang Y."/>
        </authorList>
    </citation>
    <scope>NUCLEOTIDE SEQUENCE [LARGE SCALE GENOMIC DNA]</scope>
    <source>
        <strain evidence="12">B3_LCP</strain>
    </source>
</reference>
<evidence type="ECO:0000313" key="12">
    <source>
        <dbReference type="EMBL" id="TKJ41720.1"/>
    </source>
</evidence>
<dbReference type="InterPro" id="IPR022310">
    <property type="entry name" value="NAD/GMP_synthase"/>
</dbReference>
<comment type="caution">
    <text evidence="12">The sequence shown here is derived from an EMBL/GenBank/DDBJ whole genome shotgun (WGS) entry which is preliminary data.</text>
</comment>
<dbReference type="EMBL" id="NJBN01000002">
    <property type="protein sequence ID" value="TKJ41720.1"/>
    <property type="molecule type" value="Genomic_DNA"/>
</dbReference>
<organism evidence="12 13">
    <name type="scientific">candidate division LCP-89 bacterium B3_LCP</name>
    <dbReference type="NCBI Taxonomy" id="2012998"/>
    <lineage>
        <taxon>Bacteria</taxon>
        <taxon>Pseudomonadati</taxon>
        <taxon>Bacteria division LCP-89</taxon>
    </lineage>
</organism>
<keyword evidence="7 8" id="KW-0520">NAD</keyword>
<dbReference type="GO" id="GO:0008795">
    <property type="term" value="F:NAD+ synthase activity"/>
    <property type="evidence" value="ECO:0007669"/>
    <property type="project" value="UniProtKB-UniRule"/>
</dbReference>
<dbReference type="InterPro" id="IPR014729">
    <property type="entry name" value="Rossmann-like_a/b/a_fold"/>
</dbReference>
<keyword evidence="4 8" id="KW-0547">Nucleotide-binding</keyword>
<sequence length="264" mass="29363">MKLLEIDLDFVRQWLTHFIGEYTAEQGFSRVVLGISGGLDSSVCAYLAVEALGKDNCIGVFMPHQVSNPQSLEDAQMIAAELGIRTQLVDITSKAKPFQESFPMMTELQLGNVMARCRMITLYQISAQENALVLGTSNKSEILLGYGTLWGDLACAFDPLGDLYKTQVRALAAKIGIPEKILNKAPSADLWHDQSDEEELGMSYSEADRFLVRWIDRGYSREKLLNEGFSEEFIDRIVARVEGQQFKRTGPIIPGITDSDESGK</sequence>
<dbReference type="Pfam" id="PF02540">
    <property type="entry name" value="NAD_synthase"/>
    <property type="match status" value="1"/>
</dbReference>
<feature type="domain" description="NAD/GMP synthase" evidence="11">
    <location>
        <begin position="15"/>
        <end position="251"/>
    </location>
</feature>
<dbReference type="PANTHER" id="PTHR23090:SF9">
    <property type="entry name" value="GLUTAMINE-DEPENDENT NAD(+) SYNTHETASE"/>
    <property type="match status" value="1"/>
</dbReference>
<comment type="similarity">
    <text evidence="1 8 9">Belongs to the NAD synthetase family.</text>
</comment>
<dbReference type="GO" id="GO:0009435">
    <property type="term" value="P:NAD+ biosynthetic process"/>
    <property type="evidence" value="ECO:0007669"/>
    <property type="project" value="UniProtKB-UniRule"/>
</dbReference>
<dbReference type="GO" id="GO:0003952">
    <property type="term" value="F:NAD+ synthase (glutamine-hydrolyzing) activity"/>
    <property type="evidence" value="ECO:0007669"/>
    <property type="project" value="InterPro"/>
</dbReference>
<comment type="caution">
    <text evidence="8">Lacks conserved residue(s) required for the propagation of feature annotation.</text>
</comment>
<evidence type="ECO:0000259" key="11">
    <source>
        <dbReference type="Pfam" id="PF02540"/>
    </source>
</evidence>
<dbReference type="InterPro" id="IPR003694">
    <property type="entry name" value="NAD_synthase"/>
</dbReference>
<keyword evidence="5 8" id="KW-0067">ATP-binding</keyword>
<keyword evidence="6 8" id="KW-0460">Magnesium</keyword>
<evidence type="ECO:0000256" key="6">
    <source>
        <dbReference type="ARBA" id="ARBA00022842"/>
    </source>
</evidence>
<feature type="binding site" evidence="8">
    <location>
        <position position="141"/>
    </location>
    <ligand>
        <name>Mg(2+)</name>
        <dbReference type="ChEBI" id="CHEBI:18420"/>
    </ligand>
</feature>
<comment type="catalytic activity">
    <reaction evidence="8 10">
        <text>deamido-NAD(+) + NH4(+) + ATP = AMP + diphosphate + NAD(+) + H(+)</text>
        <dbReference type="Rhea" id="RHEA:21188"/>
        <dbReference type="ChEBI" id="CHEBI:15378"/>
        <dbReference type="ChEBI" id="CHEBI:28938"/>
        <dbReference type="ChEBI" id="CHEBI:30616"/>
        <dbReference type="ChEBI" id="CHEBI:33019"/>
        <dbReference type="ChEBI" id="CHEBI:57540"/>
        <dbReference type="ChEBI" id="CHEBI:58437"/>
        <dbReference type="ChEBI" id="CHEBI:456215"/>
        <dbReference type="EC" id="6.3.1.5"/>
    </reaction>
</comment>
<comment type="pathway">
    <text evidence="8">Cofactor biosynthesis; NAD(+) biosynthesis; NAD(+) from deamido-NAD(+) (ammonia route): step 1/1.</text>
</comment>
<name>A0A532V3C6_UNCL8</name>
<dbReference type="NCBIfam" id="TIGR00552">
    <property type="entry name" value="nadE"/>
    <property type="match status" value="1"/>
</dbReference>
<dbReference type="FunFam" id="3.40.50.620:FF:000106">
    <property type="entry name" value="Glutamine-dependent NAD(+) synthetase"/>
    <property type="match status" value="1"/>
</dbReference>
<evidence type="ECO:0000256" key="3">
    <source>
        <dbReference type="ARBA" id="ARBA00022723"/>
    </source>
</evidence>
<dbReference type="GO" id="GO:0005737">
    <property type="term" value="C:cytoplasm"/>
    <property type="evidence" value="ECO:0007669"/>
    <property type="project" value="InterPro"/>
</dbReference>
<protein>
    <recommendedName>
        <fullName evidence="8 10">NH(3)-dependent NAD(+) synthetase</fullName>
        <ecNumber evidence="8 10">6.3.1.5</ecNumber>
    </recommendedName>
</protein>
<accession>A0A532V3C6</accession>
<evidence type="ECO:0000256" key="8">
    <source>
        <dbReference type="HAMAP-Rule" id="MF_00193"/>
    </source>
</evidence>
<feature type="binding site" evidence="8">
    <location>
        <position position="187"/>
    </location>
    <ligand>
        <name>ATP</name>
        <dbReference type="ChEBI" id="CHEBI:30616"/>
    </ligand>
</feature>
<dbReference type="GO" id="GO:0046872">
    <property type="term" value="F:metal ion binding"/>
    <property type="evidence" value="ECO:0007669"/>
    <property type="project" value="UniProtKB-KW"/>
</dbReference>
<dbReference type="GO" id="GO:0004359">
    <property type="term" value="F:glutaminase activity"/>
    <property type="evidence" value="ECO:0007669"/>
    <property type="project" value="InterPro"/>
</dbReference>
<feature type="binding site" description="in other chain" evidence="8">
    <location>
        <position position="116"/>
    </location>
    <ligand>
        <name>deamido-NAD(+)</name>
        <dbReference type="ChEBI" id="CHEBI:58437"/>
        <note>ligand shared between two neighboring subunits</note>
    </ligand>
</feature>
<comment type="subunit">
    <text evidence="8">Homodimer.</text>
</comment>
<dbReference type="EC" id="6.3.1.5" evidence="8 10"/>
<feature type="binding site" evidence="8">
    <location>
        <begin position="34"/>
        <end position="41"/>
    </location>
    <ligand>
        <name>ATP</name>
        <dbReference type="ChEBI" id="CHEBI:30616"/>
    </ligand>
</feature>
<evidence type="ECO:0000256" key="9">
    <source>
        <dbReference type="RuleBase" id="RU003811"/>
    </source>
</evidence>
<evidence type="ECO:0000256" key="1">
    <source>
        <dbReference type="ARBA" id="ARBA00005859"/>
    </source>
</evidence>
<evidence type="ECO:0000256" key="5">
    <source>
        <dbReference type="ARBA" id="ARBA00022840"/>
    </source>
</evidence>
<dbReference type="Proteomes" id="UP000319619">
    <property type="component" value="Unassembled WGS sequence"/>
</dbReference>
<comment type="function">
    <text evidence="8">Catalyzes the ATP-dependent amidation of deamido-NAD to form NAD. Uses ammonia as a nitrogen source.</text>
</comment>